<evidence type="ECO:0000313" key="3">
    <source>
        <dbReference type="EMBL" id="MCY1077250.1"/>
    </source>
</evidence>
<dbReference type="Pfam" id="PF01223">
    <property type="entry name" value="Endonuclease_NS"/>
    <property type="match status" value="1"/>
</dbReference>
<dbReference type="InterPro" id="IPR040255">
    <property type="entry name" value="Non-specific_endonuclease"/>
</dbReference>
<accession>A0ABT4A6I6</accession>
<reference evidence="3 4" key="1">
    <citation type="submission" date="2022-11" db="EMBL/GenBank/DDBJ databases">
        <title>Minimal conservation of predation-associated metabolite biosynthetic gene clusters underscores biosynthetic potential of Myxococcota including descriptions for ten novel species: Archangium lansinium sp. nov., Myxococcus landrumus sp. nov., Nannocystis bai.</title>
        <authorList>
            <person name="Ahearne A."/>
            <person name="Stevens C."/>
            <person name="Phillips K."/>
        </authorList>
    </citation>
    <scope>NUCLEOTIDE SEQUENCE [LARGE SCALE GENOMIC DNA]</scope>
    <source>
        <strain evidence="3 4">MIWBW</strain>
    </source>
</reference>
<dbReference type="PANTHER" id="PTHR13966:SF5">
    <property type="entry name" value="ENDONUCLEASE G, MITOCHONDRIAL"/>
    <property type="match status" value="1"/>
</dbReference>
<evidence type="ECO:0000259" key="1">
    <source>
        <dbReference type="SMART" id="SM00477"/>
    </source>
</evidence>
<dbReference type="SMART" id="SM00477">
    <property type="entry name" value="NUC"/>
    <property type="match status" value="1"/>
</dbReference>
<dbReference type="Gene3D" id="3.40.570.10">
    <property type="entry name" value="Extracellular Endonuclease, subunit A"/>
    <property type="match status" value="1"/>
</dbReference>
<sequence>MSLNPYRLGVLAYVAWLLMACVSQRPSLRQEAPLGAPPEEEDLDQAADYDDEFIIEKRRAQFTKFGRAEAGFTQEQERRIEANCPFGLPRALKAWEHGPTRYVLREGYVLQHSGGDKVPLWVCEGVERAQLEGNVPRPGQGAFKPDPELPKGERAELADYRGSGYSRGHMAPAGNQTVNLQRKTETFYLSNMVPQLQVHNGQIWAALEDLTRKWALARGKAYIITGPMFYDPAEEDPSTADGFIDVFRIGANALPVPTHLFKIVVAQNASGQWEAIAFVQEHRGYEKPWDLSQTIQSIDWIEERVGFDFMPDLEEEQAQALEASPSTLWQ</sequence>
<keyword evidence="3" id="KW-0255">Endonuclease</keyword>
<organism evidence="3 4">
    <name type="scientific">Archangium lansingense</name>
    <dbReference type="NCBI Taxonomy" id="2995310"/>
    <lineage>
        <taxon>Bacteria</taxon>
        <taxon>Pseudomonadati</taxon>
        <taxon>Myxococcota</taxon>
        <taxon>Myxococcia</taxon>
        <taxon>Myxococcales</taxon>
        <taxon>Cystobacterineae</taxon>
        <taxon>Archangiaceae</taxon>
        <taxon>Archangium</taxon>
    </lineage>
</organism>
<gene>
    <name evidence="3" type="ORF">OV287_22530</name>
</gene>
<dbReference type="InterPro" id="IPR044925">
    <property type="entry name" value="His-Me_finger_sf"/>
</dbReference>
<dbReference type="SUPFAM" id="SSF54060">
    <property type="entry name" value="His-Me finger endonucleases"/>
    <property type="match status" value="1"/>
</dbReference>
<dbReference type="RefSeq" id="WP_267536096.1">
    <property type="nucleotide sequence ID" value="NZ_JAPNKA010000001.1"/>
</dbReference>
<dbReference type="GO" id="GO:0004519">
    <property type="term" value="F:endonuclease activity"/>
    <property type="evidence" value="ECO:0007669"/>
    <property type="project" value="UniProtKB-KW"/>
</dbReference>
<keyword evidence="4" id="KW-1185">Reference proteome</keyword>
<evidence type="ECO:0000259" key="2">
    <source>
        <dbReference type="SMART" id="SM00892"/>
    </source>
</evidence>
<dbReference type="InterPro" id="IPR020821">
    <property type="entry name" value="ENPP1-3/EXOG-like_nuc-like"/>
</dbReference>
<dbReference type="PROSITE" id="PS51257">
    <property type="entry name" value="PROKAR_LIPOPROTEIN"/>
    <property type="match status" value="1"/>
</dbReference>
<comment type="caution">
    <text evidence="3">The sequence shown here is derived from an EMBL/GenBank/DDBJ whole genome shotgun (WGS) entry which is preliminary data.</text>
</comment>
<evidence type="ECO:0000313" key="4">
    <source>
        <dbReference type="Proteomes" id="UP001207654"/>
    </source>
</evidence>
<dbReference type="EMBL" id="JAPNKA010000001">
    <property type="protein sequence ID" value="MCY1077250.1"/>
    <property type="molecule type" value="Genomic_DNA"/>
</dbReference>
<dbReference type="CDD" id="cd00091">
    <property type="entry name" value="NUC"/>
    <property type="match status" value="1"/>
</dbReference>
<name>A0ABT4A6I6_9BACT</name>
<dbReference type="InterPro" id="IPR001604">
    <property type="entry name" value="Endo_G_ENPP1-like_dom"/>
</dbReference>
<proteinExistence type="predicted"/>
<dbReference type="InterPro" id="IPR044929">
    <property type="entry name" value="DNA/RNA_non-sp_Endonuclease_sf"/>
</dbReference>
<dbReference type="Proteomes" id="UP001207654">
    <property type="component" value="Unassembled WGS sequence"/>
</dbReference>
<protein>
    <submittedName>
        <fullName evidence="3">DNA/RNA non-specific endonuclease</fullName>
    </submittedName>
</protein>
<keyword evidence="3" id="KW-0540">Nuclease</keyword>
<feature type="domain" description="ENPP1-3/EXOG-like endonuclease/phosphodiesterase" evidence="1">
    <location>
        <begin position="105"/>
        <end position="316"/>
    </location>
</feature>
<dbReference type="SMART" id="SM00892">
    <property type="entry name" value="Endonuclease_NS"/>
    <property type="match status" value="1"/>
</dbReference>
<dbReference type="PANTHER" id="PTHR13966">
    <property type="entry name" value="ENDONUCLEASE RELATED"/>
    <property type="match status" value="1"/>
</dbReference>
<keyword evidence="3" id="KW-0378">Hydrolase</keyword>
<feature type="domain" description="DNA/RNA non-specific endonuclease/pyrophosphatase/phosphodiesterase" evidence="2">
    <location>
        <begin position="104"/>
        <end position="316"/>
    </location>
</feature>